<dbReference type="Gene3D" id="3.40.5.120">
    <property type="match status" value="2"/>
</dbReference>
<sequence length="447" mass="49760">MSTGDPGNKDRCNETIKFLAKQGKKGASRKETLRSQLTKNGREKESIQNSSTTEDQTLITTKEEQFVTVGDVEDSCRTSSSQLNVQDSQKVLSKISNPQLMVEEQTDESHDGGNGKSMESSESAPSESYSVTSDAVDSSSTMSYRNTFMGSAKRTIEDFEDGEHVTIWNRTERRKIAGNAAPLAKNLRRYFQKHPDCEVYFGQDLEEFISDETTVQVATSGVATSGGHVSIWNRIEKRKIAGNAAPLLKNLEAYLKKHPECEVYNGQDKEILERKKRNKRRNLHHRRKTVTIKTKNKNESLLETVQDGSLESSKGTGALSKEENLGFMSAVVDESHYLSSHLADPNSDITGLFGLVDEELSSVDYMSRLSFLEEPPSLDSIIDSSYPVEDLLFWNSSSSWSEPVETEREDVIEWRDTSLSILDEEVDVTIDISSGSGFSPTLCLSSG</sequence>
<dbReference type="AlphaFoldDB" id="M2XPS6"/>
<protein>
    <recommendedName>
        <fullName evidence="6">BRK domain-containing protein</fullName>
    </recommendedName>
</protein>
<feature type="compositionally biased region" description="Polar residues" evidence="5">
    <location>
        <begin position="47"/>
        <end position="60"/>
    </location>
</feature>
<keyword evidence="4" id="KW-0539">Nucleus</keyword>
<reference evidence="8" key="1">
    <citation type="journal article" date="2013" name="Science">
        <title>Gene transfer from bacteria and archaea facilitated evolution of an extremophilic eukaryote.</title>
        <authorList>
            <person name="Schonknecht G."/>
            <person name="Chen W.H."/>
            <person name="Ternes C.M."/>
            <person name="Barbier G.G."/>
            <person name="Shrestha R.P."/>
            <person name="Stanke M."/>
            <person name="Brautigam A."/>
            <person name="Baker B.J."/>
            <person name="Banfield J.F."/>
            <person name="Garavito R.M."/>
            <person name="Carr K."/>
            <person name="Wilkerson C."/>
            <person name="Rensing S.A."/>
            <person name="Gagneul D."/>
            <person name="Dickenson N.E."/>
            <person name="Oesterhelt C."/>
            <person name="Lercher M.J."/>
            <person name="Weber A.P."/>
        </authorList>
    </citation>
    <scope>NUCLEOTIDE SEQUENCE [LARGE SCALE GENOMIC DNA]</scope>
    <source>
        <strain evidence="8">074W</strain>
    </source>
</reference>
<dbReference type="EMBL" id="KB454487">
    <property type="protein sequence ID" value="EME32217.1"/>
    <property type="molecule type" value="Genomic_DNA"/>
</dbReference>
<dbReference type="GeneID" id="17090809"/>
<keyword evidence="8" id="KW-1185">Reference proteome</keyword>
<evidence type="ECO:0000256" key="3">
    <source>
        <dbReference type="ARBA" id="ARBA00023163"/>
    </source>
</evidence>
<feature type="domain" description="BRK" evidence="6">
    <location>
        <begin position="163"/>
        <end position="199"/>
    </location>
</feature>
<evidence type="ECO:0000259" key="6">
    <source>
        <dbReference type="Pfam" id="PF07533"/>
    </source>
</evidence>
<evidence type="ECO:0000313" key="8">
    <source>
        <dbReference type="Proteomes" id="UP000030680"/>
    </source>
</evidence>
<dbReference type="Proteomes" id="UP000030680">
    <property type="component" value="Unassembled WGS sequence"/>
</dbReference>
<dbReference type="Pfam" id="PF07533">
    <property type="entry name" value="BRK"/>
    <property type="match status" value="2"/>
</dbReference>
<dbReference type="InterPro" id="IPR006576">
    <property type="entry name" value="BRK_domain"/>
</dbReference>
<dbReference type="RefSeq" id="XP_005708737.1">
    <property type="nucleotide sequence ID" value="XM_005708680.1"/>
</dbReference>
<feature type="domain" description="BRK" evidence="6">
    <location>
        <begin position="228"/>
        <end position="263"/>
    </location>
</feature>
<feature type="region of interest" description="Disordered" evidence="5">
    <location>
        <begin position="19"/>
        <end position="137"/>
    </location>
</feature>
<evidence type="ECO:0000256" key="1">
    <source>
        <dbReference type="ARBA" id="ARBA00004123"/>
    </source>
</evidence>
<feature type="compositionally biased region" description="Polar residues" evidence="5">
    <location>
        <begin position="77"/>
        <end position="99"/>
    </location>
</feature>
<organism evidence="7 8">
    <name type="scientific">Galdieria sulphuraria</name>
    <name type="common">Red alga</name>
    <dbReference type="NCBI Taxonomy" id="130081"/>
    <lineage>
        <taxon>Eukaryota</taxon>
        <taxon>Rhodophyta</taxon>
        <taxon>Bangiophyceae</taxon>
        <taxon>Galdieriales</taxon>
        <taxon>Galdieriaceae</taxon>
        <taxon>Galdieria</taxon>
    </lineage>
</organism>
<dbReference type="OrthoDB" id="5836at2759"/>
<evidence type="ECO:0000256" key="4">
    <source>
        <dbReference type="ARBA" id="ARBA00023242"/>
    </source>
</evidence>
<gene>
    <name evidence="7" type="ORF">Gasu_06260</name>
</gene>
<evidence type="ECO:0000256" key="2">
    <source>
        <dbReference type="ARBA" id="ARBA00023015"/>
    </source>
</evidence>
<comment type="subcellular location">
    <subcellularLocation>
        <location evidence="1">Nucleus</location>
    </subcellularLocation>
</comment>
<keyword evidence="2" id="KW-0805">Transcription regulation</keyword>
<dbReference type="InterPro" id="IPR037259">
    <property type="entry name" value="BRK_sf"/>
</dbReference>
<name>M2XPS6_GALSU</name>
<feature type="compositionally biased region" description="Low complexity" evidence="5">
    <location>
        <begin position="117"/>
        <end position="137"/>
    </location>
</feature>
<evidence type="ECO:0000313" key="7">
    <source>
        <dbReference type="EMBL" id="EME32217.1"/>
    </source>
</evidence>
<keyword evidence="3" id="KW-0804">Transcription</keyword>
<dbReference type="Gramene" id="EME32217">
    <property type="protein sequence ID" value="EME32217"/>
    <property type="gene ID" value="Gasu_06260"/>
</dbReference>
<evidence type="ECO:0000256" key="5">
    <source>
        <dbReference type="SAM" id="MobiDB-lite"/>
    </source>
</evidence>
<proteinExistence type="predicted"/>
<dbReference type="KEGG" id="gsl:Gasu_06260"/>
<accession>M2XPS6</accession>
<dbReference type="GO" id="GO:0005634">
    <property type="term" value="C:nucleus"/>
    <property type="evidence" value="ECO:0007669"/>
    <property type="project" value="UniProtKB-SubCell"/>
</dbReference>
<dbReference type="SUPFAM" id="SSF160481">
    <property type="entry name" value="BRK domain-like"/>
    <property type="match status" value="2"/>
</dbReference>